<evidence type="ECO:0000256" key="3">
    <source>
        <dbReference type="ARBA" id="ARBA00021312"/>
    </source>
</evidence>
<feature type="transmembrane region" description="Helical" evidence="13">
    <location>
        <begin position="164"/>
        <end position="183"/>
    </location>
</feature>
<feature type="transmembrane region" description="Helical" evidence="13">
    <location>
        <begin position="76"/>
        <end position="98"/>
    </location>
</feature>
<evidence type="ECO:0000256" key="8">
    <source>
        <dbReference type="ARBA" id="ARBA00022989"/>
    </source>
</evidence>
<evidence type="ECO:0000256" key="11">
    <source>
        <dbReference type="ARBA" id="ARBA00023310"/>
    </source>
</evidence>
<evidence type="ECO:0000256" key="5">
    <source>
        <dbReference type="ARBA" id="ARBA00022547"/>
    </source>
</evidence>
<dbReference type="EMBL" id="KZ988663">
    <property type="protein sequence ID" value="RKP11773.1"/>
    <property type="molecule type" value="Genomic_DNA"/>
</dbReference>
<keyword evidence="5" id="KW-0138">CF(0)</keyword>
<keyword evidence="11" id="KW-0066">ATP synthesis</keyword>
<evidence type="ECO:0000256" key="4">
    <source>
        <dbReference type="ARBA" id="ARBA00022448"/>
    </source>
</evidence>
<evidence type="ECO:0000256" key="6">
    <source>
        <dbReference type="ARBA" id="ARBA00022692"/>
    </source>
</evidence>
<evidence type="ECO:0000256" key="10">
    <source>
        <dbReference type="ARBA" id="ARBA00023136"/>
    </source>
</evidence>
<evidence type="ECO:0000256" key="2">
    <source>
        <dbReference type="ARBA" id="ARBA00006810"/>
    </source>
</evidence>
<proteinExistence type="inferred from homology"/>
<dbReference type="InterPro" id="IPR035908">
    <property type="entry name" value="F0_ATP_A_sf"/>
</dbReference>
<dbReference type="Pfam" id="PF00119">
    <property type="entry name" value="ATP-synt_A"/>
    <property type="match status" value="1"/>
</dbReference>
<sequence>LIAFNFYTPKYNSAILPNNGTLIKESIYDTVLAIVKDQIGKKDEKYFPFILSLFLFILFSNLIGMVPYSFTITSQIILTLSLSIAIIIGVTILGFYIHKLTFLSLFIPVGTPLGLVPLLVLIELISYLARAVSLGVRLAANVIAGHILLKILSTFIYNFIKQSILFFIIGFLPILIFTALVGLELAIAVLQAIVFIILTCSYIRDAIYLH</sequence>
<dbReference type="GO" id="GO:0045259">
    <property type="term" value="C:proton-transporting ATP synthase complex"/>
    <property type="evidence" value="ECO:0007669"/>
    <property type="project" value="UniProtKB-KW"/>
</dbReference>
<evidence type="ECO:0000313" key="15">
    <source>
        <dbReference type="Proteomes" id="UP000267251"/>
    </source>
</evidence>
<dbReference type="AlphaFoldDB" id="A0A4P9XZ71"/>
<evidence type="ECO:0000256" key="13">
    <source>
        <dbReference type="SAM" id="Phobius"/>
    </source>
</evidence>
<evidence type="ECO:0000256" key="9">
    <source>
        <dbReference type="ARBA" id="ARBA00023065"/>
    </source>
</evidence>
<reference evidence="15" key="1">
    <citation type="journal article" date="2018" name="Nat. Microbiol.">
        <title>Leveraging single-cell genomics to expand the fungal tree of life.</title>
        <authorList>
            <person name="Ahrendt S.R."/>
            <person name="Quandt C.A."/>
            <person name="Ciobanu D."/>
            <person name="Clum A."/>
            <person name="Salamov A."/>
            <person name="Andreopoulos B."/>
            <person name="Cheng J.F."/>
            <person name="Woyke T."/>
            <person name="Pelin A."/>
            <person name="Henrissat B."/>
            <person name="Reynolds N.K."/>
            <person name="Benny G.L."/>
            <person name="Smith M.E."/>
            <person name="James T.Y."/>
            <person name="Grigoriev I.V."/>
        </authorList>
    </citation>
    <scope>NUCLEOTIDE SEQUENCE [LARGE SCALE GENOMIC DNA]</scope>
</reference>
<keyword evidence="7" id="KW-0375">Hydrogen ion transport</keyword>
<dbReference type="FunFam" id="1.20.120.220:FF:000003">
    <property type="entry name" value="ATP synthase subunit a"/>
    <property type="match status" value="1"/>
</dbReference>
<dbReference type="InterPro" id="IPR045083">
    <property type="entry name" value="ATP_synth_F0_asu_bact/mt"/>
</dbReference>
<gene>
    <name evidence="14" type="ORF">BJ684DRAFT_12467</name>
</gene>
<dbReference type="InterPro" id="IPR023011">
    <property type="entry name" value="ATP_synth_F0_asu_AS"/>
</dbReference>
<organism evidence="14 15">
    <name type="scientific">Piptocephalis cylindrospora</name>
    <dbReference type="NCBI Taxonomy" id="1907219"/>
    <lineage>
        <taxon>Eukaryota</taxon>
        <taxon>Fungi</taxon>
        <taxon>Fungi incertae sedis</taxon>
        <taxon>Zoopagomycota</taxon>
        <taxon>Zoopagomycotina</taxon>
        <taxon>Zoopagomycetes</taxon>
        <taxon>Zoopagales</taxon>
        <taxon>Piptocephalidaceae</taxon>
        <taxon>Piptocephalis</taxon>
    </lineage>
</organism>
<keyword evidence="8 13" id="KW-1133">Transmembrane helix</keyword>
<dbReference type="InterPro" id="IPR000568">
    <property type="entry name" value="ATP_synth_F0_asu"/>
</dbReference>
<keyword evidence="15" id="KW-1185">Reference proteome</keyword>
<dbReference type="Proteomes" id="UP000267251">
    <property type="component" value="Unassembled WGS sequence"/>
</dbReference>
<evidence type="ECO:0000313" key="14">
    <source>
        <dbReference type="EMBL" id="RKP11773.1"/>
    </source>
</evidence>
<dbReference type="Gene3D" id="1.20.120.220">
    <property type="entry name" value="ATP synthase, F0 complex, subunit A"/>
    <property type="match status" value="1"/>
</dbReference>
<dbReference type="PRINTS" id="PR00123">
    <property type="entry name" value="ATPASEA"/>
</dbReference>
<keyword evidence="9" id="KW-0406">Ion transport</keyword>
<evidence type="ECO:0000256" key="12">
    <source>
        <dbReference type="ARBA" id="ARBA00032954"/>
    </source>
</evidence>
<dbReference type="PROSITE" id="PS00449">
    <property type="entry name" value="ATPASE_A"/>
    <property type="match status" value="1"/>
</dbReference>
<comment type="similarity">
    <text evidence="2">Belongs to the ATPase A chain family.</text>
</comment>
<keyword evidence="6 13" id="KW-0812">Transmembrane</keyword>
<evidence type="ECO:0000256" key="7">
    <source>
        <dbReference type="ARBA" id="ARBA00022781"/>
    </source>
</evidence>
<protein>
    <recommendedName>
        <fullName evidence="3">ATP synthase subunit a</fullName>
    </recommendedName>
    <alternativeName>
        <fullName evidence="12">F-ATPase protein 6</fullName>
    </alternativeName>
</protein>
<dbReference type="HAMAP" id="MF_01393">
    <property type="entry name" value="ATP_synth_a_bact"/>
    <property type="match status" value="1"/>
</dbReference>
<name>A0A4P9XZ71_9FUNG</name>
<dbReference type="SUPFAM" id="SSF81336">
    <property type="entry name" value="F1F0 ATP synthase subunit A"/>
    <property type="match status" value="1"/>
</dbReference>
<dbReference type="GO" id="GO:0005743">
    <property type="term" value="C:mitochondrial inner membrane"/>
    <property type="evidence" value="ECO:0007669"/>
    <property type="project" value="UniProtKB-SubCell"/>
</dbReference>
<evidence type="ECO:0000256" key="1">
    <source>
        <dbReference type="ARBA" id="ARBA00004448"/>
    </source>
</evidence>
<accession>A0A4P9XZ71</accession>
<dbReference type="GO" id="GO:0046933">
    <property type="term" value="F:proton-transporting ATP synthase activity, rotational mechanism"/>
    <property type="evidence" value="ECO:0007669"/>
    <property type="project" value="TreeGrafter"/>
</dbReference>
<feature type="transmembrane region" description="Helical" evidence="13">
    <location>
        <begin position="134"/>
        <end position="152"/>
    </location>
</feature>
<feature type="non-terminal residue" evidence="14">
    <location>
        <position position="1"/>
    </location>
</feature>
<dbReference type="PANTHER" id="PTHR11410">
    <property type="entry name" value="ATP SYNTHASE SUBUNIT A"/>
    <property type="match status" value="1"/>
</dbReference>
<keyword evidence="4" id="KW-0813">Transport</keyword>
<dbReference type="PANTHER" id="PTHR11410:SF0">
    <property type="entry name" value="ATP SYNTHASE SUBUNIT A"/>
    <property type="match status" value="1"/>
</dbReference>
<dbReference type="NCBIfam" id="TIGR01131">
    <property type="entry name" value="ATP_synt_6_or_A"/>
    <property type="match status" value="1"/>
</dbReference>
<feature type="transmembrane region" description="Helical" evidence="13">
    <location>
        <begin position="46"/>
        <end position="70"/>
    </location>
</feature>
<comment type="subcellular location">
    <subcellularLocation>
        <location evidence="1">Mitochondrion inner membrane</location>
        <topology evidence="1">Multi-pass membrane protein</topology>
    </subcellularLocation>
</comment>
<keyword evidence="10 13" id="KW-0472">Membrane</keyword>
<dbReference type="OrthoDB" id="2971067at2759"/>
<feature type="transmembrane region" description="Helical" evidence="13">
    <location>
        <begin position="105"/>
        <end position="128"/>
    </location>
</feature>
<dbReference type="NCBIfam" id="NF004482">
    <property type="entry name" value="PRK05815.2-4"/>
    <property type="match status" value="1"/>
</dbReference>
<dbReference type="CDD" id="cd00310">
    <property type="entry name" value="ATP-synt_Fo_a_6"/>
    <property type="match status" value="1"/>
</dbReference>